<keyword evidence="1" id="KW-1133">Transmembrane helix</keyword>
<evidence type="ECO:0000313" key="2">
    <source>
        <dbReference type="EMBL" id="KAH6588176.1"/>
    </source>
</evidence>
<keyword evidence="1" id="KW-0812">Transmembrane</keyword>
<proteinExistence type="predicted"/>
<evidence type="ECO:0000313" key="3">
    <source>
        <dbReference type="Proteomes" id="UP001648503"/>
    </source>
</evidence>
<feature type="transmembrane region" description="Helical" evidence="1">
    <location>
        <begin position="50"/>
        <end position="71"/>
    </location>
</feature>
<dbReference type="EMBL" id="JAFCIX010000534">
    <property type="protein sequence ID" value="KAH6588176.1"/>
    <property type="molecule type" value="Genomic_DNA"/>
</dbReference>
<keyword evidence="1" id="KW-0472">Membrane</keyword>
<keyword evidence="3" id="KW-1185">Reference proteome</keyword>
<name>A0ABQ8F004_9FUNG</name>
<organism evidence="2 3">
    <name type="scientific">Batrachochytrium salamandrivorans</name>
    <dbReference type="NCBI Taxonomy" id="1357716"/>
    <lineage>
        <taxon>Eukaryota</taxon>
        <taxon>Fungi</taxon>
        <taxon>Fungi incertae sedis</taxon>
        <taxon>Chytridiomycota</taxon>
        <taxon>Chytridiomycota incertae sedis</taxon>
        <taxon>Chytridiomycetes</taxon>
        <taxon>Rhizophydiales</taxon>
        <taxon>Rhizophydiales incertae sedis</taxon>
        <taxon>Batrachochytrium</taxon>
    </lineage>
</organism>
<dbReference type="Proteomes" id="UP001648503">
    <property type="component" value="Unassembled WGS sequence"/>
</dbReference>
<evidence type="ECO:0000256" key="1">
    <source>
        <dbReference type="SAM" id="Phobius"/>
    </source>
</evidence>
<gene>
    <name evidence="2" type="ORF">BASA50_010874</name>
</gene>
<protein>
    <submittedName>
        <fullName evidence="2">Uncharacterized protein</fullName>
    </submittedName>
</protein>
<sequence length="173" mass="20698">MELDKVHFWPIRHSVDFYEAHWGQFSNKSVEVPCRHEIKRRIEKNERFNIWRYSLSIGICMHHLLLFPVAMPCGAMFVPRKSLVQFIKLRLYEVDDDQVALLSRHVWMKQVRGHCSRFLIQRWRQSVVVQQDPHKAQGNPTRSKSLFGARDWVELFVMWSGWSQFLNMNCANI</sequence>
<reference evidence="2 3" key="1">
    <citation type="submission" date="2021-02" db="EMBL/GenBank/DDBJ databases">
        <title>Variation within the Batrachochytrium salamandrivorans European outbreak.</title>
        <authorList>
            <person name="Kelly M."/>
            <person name="Pasmans F."/>
            <person name="Shea T.P."/>
            <person name="Munoz J.F."/>
            <person name="Carranza S."/>
            <person name="Cuomo C.A."/>
            <person name="Martel A."/>
        </authorList>
    </citation>
    <scope>NUCLEOTIDE SEQUENCE [LARGE SCALE GENOMIC DNA]</scope>
    <source>
        <strain evidence="2 3">AMFP18/2</strain>
    </source>
</reference>
<comment type="caution">
    <text evidence="2">The sequence shown here is derived from an EMBL/GenBank/DDBJ whole genome shotgun (WGS) entry which is preliminary data.</text>
</comment>
<accession>A0ABQ8F004</accession>